<protein>
    <recommendedName>
        <fullName evidence="10">Origin recognition complex subunit 1</fullName>
    </recommendedName>
</protein>
<dbReference type="AlphaFoldDB" id="A0A517LEZ3"/>
<evidence type="ECO:0000256" key="2">
    <source>
        <dbReference type="ARBA" id="ARBA00008398"/>
    </source>
</evidence>
<dbReference type="Gene3D" id="2.30.30.490">
    <property type="match status" value="1"/>
</dbReference>
<dbReference type="Pfam" id="PF22606">
    <property type="entry name" value="Cdc6-ORC-like_ATPase_lid"/>
    <property type="match status" value="1"/>
</dbReference>
<dbReference type="GO" id="GO:0046872">
    <property type="term" value="F:metal ion binding"/>
    <property type="evidence" value="ECO:0007669"/>
    <property type="project" value="UniProtKB-KW"/>
</dbReference>
<evidence type="ECO:0000256" key="5">
    <source>
        <dbReference type="ARBA" id="ARBA00022741"/>
    </source>
</evidence>
<dbReference type="SUPFAM" id="SSF52540">
    <property type="entry name" value="P-loop containing nucleoside triphosphate hydrolases"/>
    <property type="match status" value="1"/>
</dbReference>
<evidence type="ECO:0000313" key="13">
    <source>
        <dbReference type="EMBL" id="QDS74212.1"/>
    </source>
</evidence>
<feature type="region of interest" description="Disordered" evidence="11">
    <location>
        <begin position="572"/>
        <end position="627"/>
    </location>
</feature>
<dbReference type="PANTHER" id="PTHR10763:SF23">
    <property type="entry name" value="ORIGIN RECOGNITION COMPLEX SUBUNIT 1"/>
    <property type="match status" value="1"/>
</dbReference>
<comment type="subcellular location">
    <subcellularLocation>
        <location evidence="1 10">Nucleus</location>
    </subcellularLocation>
</comment>
<dbReference type="GO" id="GO:0016887">
    <property type="term" value="F:ATP hydrolysis activity"/>
    <property type="evidence" value="ECO:0007669"/>
    <property type="project" value="InterPro"/>
</dbReference>
<dbReference type="EMBL" id="CP042195">
    <property type="protein sequence ID" value="QDS74212.1"/>
    <property type="molecule type" value="Genomic_DNA"/>
</dbReference>
<feature type="region of interest" description="Disordered" evidence="11">
    <location>
        <begin position="1"/>
        <end position="34"/>
    </location>
</feature>
<reference evidence="13 14" key="1">
    <citation type="submission" date="2019-07" db="EMBL/GenBank/DDBJ databases">
        <title>Finished genome of Venturia effusa.</title>
        <authorList>
            <person name="Young C.A."/>
            <person name="Cox M.P."/>
            <person name="Ganley A.R.D."/>
            <person name="David W.J."/>
        </authorList>
    </citation>
    <scope>NUCLEOTIDE SEQUENCE [LARGE SCALE GENOMIC DNA]</scope>
    <source>
        <strain evidence="14">albino</strain>
    </source>
</reference>
<feature type="compositionally biased region" description="Gly residues" evidence="11">
    <location>
        <begin position="618"/>
        <end position="627"/>
    </location>
</feature>
<dbReference type="Pfam" id="PF01426">
    <property type="entry name" value="BAH"/>
    <property type="match status" value="1"/>
</dbReference>
<evidence type="ECO:0000313" key="14">
    <source>
        <dbReference type="Proteomes" id="UP000316270"/>
    </source>
</evidence>
<dbReference type="InterPro" id="IPR003959">
    <property type="entry name" value="ATPase_AAA_core"/>
</dbReference>
<keyword evidence="3 10" id="KW-0235">DNA replication</keyword>
<comment type="subunit">
    <text evidence="10">ORC is composed of six subunits.</text>
</comment>
<dbReference type="STRING" id="50376.A0A517LEZ3"/>
<evidence type="ECO:0000256" key="1">
    <source>
        <dbReference type="ARBA" id="ARBA00004123"/>
    </source>
</evidence>
<dbReference type="SMART" id="SM00382">
    <property type="entry name" value="AAA"/>
    <property type="match status" value="1"/>
</dbReference>
<comment type="function">
    <text evidence="10">Component of the origin recognition complex (ORC) that binds origins of replication. DNA-binding is ATP-dependent, however specific DNA sequences that define origins of replication have not been identified so far. ORC is required to assemble the pre-replication complex necessary to initiate DNA replication.</text>
</comment>
<dbReference type="InterPro" id="IPR054425">
    <property type="entry name" value="Cdc6_ORC1-like_ATPase_lid"/>
</dbReference>
<evidence type="ECO:0000256" key="10">
    <source>
        <dbReference type="RuleBase" id="RU365058"/>
    </source>
</evidence>
<evidence type="ECO:0000256" key="8">
    <source>
        <dbReference type="ARBA" id="ARBA00023125"/>
    </source>
</evidence>
<dbReference type="GO" id="GO:0033314">
    <property type="term" value="P:mitotic DNA replication checkpoint signaling"/>
    <property type="evidence" value="ECO:0007669"/>
    <property type="project" value="TreeGrafter"/>
</dbReference>
<dbReference type="Proteomes" id="UP000316270">
    <property type="component" value="Chromosome 11"/>
</dbReference>
<dbReference type="PANTHER" id="PTHR10763">
    <property type="entry name" value="CELL DIVISION CONTROL PROTEIN 6-RELATED"/>
    <property type="match status" value="1"/>
</dbReference>
<evidence type="ECO:0000256" key="9">
    <source>
        <dbReference type="ARBA" id="ARBA00023242"/>
    </source>
</evidence>
<dbReference type="GO" id="GO:0003682">
    <property type="term" value="F:chromatin binding"/>
    <property type="evidence" value="ECO:0007669"/>
    <property type="project" value="InterPro"/>
</dbReference>
<keyword evidence="6 10" id="KW-0067">ATP-binding</keyword>
<evidence type="ECO:0000259" key="12">
    <source>
        <dbReference type="PROSITE" id="PS51038"/>
    </source>
</evidence>
<evidence type="ECO:0000256" key="7">
    <source>
        <dbReference type="ARBA" id="ARBA00022842"/>
    </source>
</evidence>
<dbReference type="InterPro" id="IPR050311">
    <property type="entry name" value="ORC1/CDC6"/>
</dbReference>
<keyword evidence="14" id="KW-1185">Reference proteome</keyword>
<comment type="similarity">
    <text evidence="2 10">Belongs to the ORC1 family.</text>
</comment>
<evidence type="ECO:0000256" key="4">
    <source>
        <dbReference type="ARBA" id="ARBA00022723"/>
    </source>
</evidence>
<dbReference type="PROSITE" id="PS51038">
    <property type="entry name" value="BAH"/>
    <property type="match status" value="1"/>
</dbReference>
<organism evidence="13 14">
    <name type="scientific">Venturia effusa</name>
    <dbReference type="NCBI Taxonomy" id="50376"/>
    <lineage>
        <taxon>Eukaryota</taxon>
        <taxon>Fungi</taxon>
        <taxon>Dikarya</taxon>
        <taxon>Ascomycota</taxon>
        <taxon>Pezizomycotina</taxon>
        <taxon>Dothideomycetes</taxon>
        <taxon>Pleosporomycetidae</taxon>
        <taxon>Venturiales</taxon>
        <taxon>Venturiaceae</taxon>
        <taxon>Venturia</taxon>
    </lineage>
</organism>
<dbReference type="InterPro" id="IPR001025">
    <property type="entry name" value="BAH_dom"/>
</dbReference>
<dbReference type="InterPro" id="IPR003593">
    <property type="entry name" value="AAA+_ATPase"/>
</dbReference>
<dbReference type="InterPro" id="IPR043151">
    <property type="entry name" value="BAH_sf"/>
</dbReference>
<sequence length="802" mass="88494">MVAPRKPKPTKIERARQYLKGGGVTREDSDDELGTEDYPWEWIYDSHSTLKSKDGGRDGSNKRNSGAAFSESAIVGARMGKFECRLGDAVLLKADGSEAWVGLITHFFEDGESGEKMANFMWFSTPREIRNKAKRRTDAFENELYIGAAWDDNPLASINGKALVMSPDRFKEKFPKGSVPRNSPHFGKVFICRRGVNSRTATYTEEFIWEDVYSEYDHLFDLEDLIKSQTKMTRKRGLKSKQEHEDFVVEDEEDPDAPKTPRKKRKFNDATTPTSKRKDLTPRKFLTPTHKRIVVKKALEFTPLGTRILSPQALASPYAQARNQLHVSSVPATLPCREEEFSEVYSHLEKAITDGTGSCIYIAGTPGTGKTATVREVVAQLNASVAAEELDDFIFVEINGMKVTDPHQSYSLLWEALRGDRVSPSHALELLEREFSTPSPRRVPCVVLMDELDQLVTKNQSVMYNFFNWPGLRHSRLIVLAVANTMDLPERTLSNKISSRLGLHRITFKGYTHAQLIQIIESRLANVPGKLVHPDAVQFASRKVAAVSGDARRALDICRRAVEIAETEASLSTINEEEDQDQVAPNTPSKTGRGKKATAGRSNLGTTPQKKPQSGRPGVEGGGAGGAGEKQHIVTIATIKAAIAEATSSPLQQYLRSLPLSWKVFLAALLALLRRTGISESLVGDVLDEARNMCLMTDSIPMRQHLLLEAPTTTMNGAGTRGEEESATEKRSKALAKAKGTGMAARVQGMEAAVMGLTEAGIVGVESRMGERARRVRLGVGDEEVRLALKDDEEVRGLGFAV</sequence>
<feature type="region of interest" description="Disordered" evidence="11">
    <location>
        <begin position="232"/>
        <end position="283"/>
    </location>
</feature>
<dbReference type="Pfam" id="PF00004">
    <property type="entry name" value="AAA"/>
    <property type="match status" value="1"/>
</dbReference>
<dbReference type="Gene3D" id="3.40.50.300">
    <property type="entry name" value="P-loop containing nucleotide triphosphate hydrolases"/>
    <property type="match status" value="1"/>
</dbReference>
<proteinExistence type="inferred from homology"/>
<dbReference type="GO" id="GO:0005524">
    <property type="term" value="F:ATP binding"/>
    <property type="evidence" value="ECO:0007669"/>
    <property type="project" value="UniProtKB-KW"/>
</dbReference>
<dbReference type="FunFam" id="3.40.50.300:FF:000199">
    <property type="entry name" value="Origin recognition complex subunit 1"/>
    <property type="match status" value="1"/>
</dbReference>
<keyword evidence="7" id="KW-0460">Magnesium</keyword>
<dbReference type="Gene3D" id="1.10.8.60">
    <property type="match status" value="1"/>
</dbReference>
<keyword evidence="8 10" id="KW-0238">DNA-binding</keyword>
<evidence type="ECO:0000256" key="6">
    <source>
        <dbReference type="ARBA" id="ARBA00022840"/>
    </source>
</evidence>
<keyword evidence="4" id="KW-0479">Metal-binding</keyword>
<dbReference type="GO" id="GO:0003688">
    <property type="term" value="F:DNA replication origin binding"/>
    <property type="evidence" value="ECO:0007669"/>
    <property type="project" value="TreeGrafter"/>
</dbReference>
<feature type="domain" description="BAH" evidence="12">
    <location>
        <begin position="82"/>
        <end position="207"/>
    </location>
</feature>
<evidence type="ECO:0000256" key="11">
    <source>
        <dbReference type="SAM" id="MobiDB-lite"/>
    </source>
</evidence>
<name>A0A517LEZ3_9PEZI</name>
<dbReference type="CDD" id="cd00009">
    <property type="entry name" value="AAA"/>
    <property type="match status" value="1"/>
</dbReference>
<dbReference type="GO" id="GO:0005664">
    <property type="term" value="C:nuclear origin of replication recognition complex"/>
    <property type="evidence" value="ECO:0007669"/>
    <property type="project" value="TreeGrafter"/>
</dbReference>
<keyword evidence="5 10" id="KW-0547">Nucleotide-binding</keyword>
<accession>A0A517LEZ3</accession>
<dbReference type="InterPro" id="IPR027417">
    <property type="entry name" value="P-loop_NTPase"/>
</dbReference>
<feature type="compositionally biased region" description="Polar residues" evidence="11">
    <location>
        <begin position="600"/>
        <end position="612"/>
    </location>
</feature>
<keyword evidence="9 10" id="KW-0539">Nucleus</keyword>
<evidence type="ECO:0000256" key="3">
    <source>
        <dbReference type="ARBA" id="ARBA00022705"/>
    </source>
</evidence>
<gene>
    <name evidence="13" type="ORF">FKW77_002361</name>
</gene>
<dbReference type="GO" id="GO:0006270">
    <property type="term" value="P:DNA replication initiation"/>
    <property type="evidence" value="ECO:0007669"/>
    <property type="project" value="TreeGrafter"/>
</dbReference>
<dbReference type="OrthoDB" id="1926878at2759"/>